<keyword evidence="4" id="KW-0699">rRNA-binding</keyword>
<dbReference type="PANTHER" id="PTHR34276">
    <property type="entry name" value="MINI-RIBONUCLEASE 3"/>
    <property type="match status" value="1"/>
</dbReference>
<dbReference type="PANTHER" id="PTHR34276:SF1">
    <property type="entry name" value="MINI-RIBONUCLEASE 3"/>
    <property type="match status" value="1"/>
</dbReference>
<dbReference type="InterPro" id="IPR000999">
    <property type="entry name" value="RNase_III_dom"/>
</dbReference>
<evidence type="ECO:0000313" key="6">
    <source>
        <dbReference type="EMBL" id="MCM2677702.1"/>
    </source>
</evidence>
<evidence type="ECO:0000256" key="4">
    <source>
        <dbReference type="HAMAP-Rule" id="MF_01468"/>
    </source>
</evidence>
<comment type="subunit">
    <text evidence="4">Homodimer.</text>
</comment>
<keyword evidence="4" id="KW-0963">Cytoplasm</keyword>
<evidence type="ECO:0000256" key="1">
    <source>
        <dbReference type="ARBA" id="ARBA00022722"/>
    </source>
</evidence>
<keyword evidence="4" id="KW-0460">Magnesium</keyword>
<dbReference type="Gene3D" id="1.10.1520.10">
    <property type="entry name" value="Ribonuclease III domain"/>
    <property type="match status" value="1"/>
</dbReference>
<feature type="domain" description="RNase III" evidence="5">
    <location>
        <begin position="1"/>
        <end position="138"/>
    </location>
</feature>
<evidence type="ECO:0000256" key="3">
    <source>
        <dbReference type="ARBA" id="ARBA00022801"/>
    </source>
</evidence>
<comment type="caution">
    <text evidence="6">The sequence shown here is derived from an EMBL/GenBank/DDBJ whole genome shotgun (WGS) entry which is preliminary data.</text>
</comment>
<keyword evidence="4" id="KW-0698">rRNA processing</keyword>
<organism evidence="6 7">
    <name type="scientific">Alkalicoccobacillus plakortidis</name>
    <dbReference type="NCBI Taxonomy" id="444060"/>
    <lineage>
        <taxon>Bacteria</taxon>
        <taxon>Bacillati</taxon>
        <taxon>Bacillota</taxon>
        <taxon>Bacilli</taxon>
        <taxon>Bacillales</taxon>
        <taxon>Bacillaceae</taxon>
        <taxon>Alkalicoccobacillus</taxon>
    </lineage>
</organism>
<dbReference type="EC" id="3.1.26.-" evidence="4"/>
<dbReference type="SUPFAM" id="SSF69065">
    <property type="entry name" value="RNase III domain-like"/>
    <property type="match status" value="1"/>
</dbReference>
<dbReference type="Pfam" id="PF00636">
    <property type="entry name" value="Ribonuclease_3"/>
    <property type="match status" value="1"/>
</dbReference>
<dbReference type="InterPro" id="IPR036389">
    <property type="entry name" value="RNase_III_sf"/>
</dbReference>
<keyword evidence="7" id="KW-1185">Reference proteome</keyword>
<protein>
    <recommendedName>
        <fullName evidence="4">Mini-ribonuclease 3</fullName>
        <shortName evidence="4">Mini-3</shortName>
        <shortName evidence="4">Mini-RNase 3</shortName>
        <ecNumber evidence="4">3.1.26.-</ecNumber>
    </recommendedName>
    <alternativeName>
        <fullName evidence="4">Mini-RNase III</fullName>
        <shortName evidence="4">Mini-III</shortName>
    </alternativeName>
</protein>
<dbReference type="EMBL" id="JAMQJY010000005">
    <property type="protein sequence ID" value="MCM2677702.1"/>
    <property type="molecule type" value="Genomic_DNA"/>
</dbReference>
<evidence type="ECO:0000313" key="7">
    <source>
        <dbReference type="Proteomes" id="UP001203665"/>
    </source>
</evidence>
<keyword evidence="4" id="KW-0690">Ribosome biogenesis</keyword>
<keyword evidence="2 4" id="KW-0255">Endonuclease</keyword>
<keyword evidence="3 4" id="KW-0378">Hydrolase</keyword>
<dbReference type="SMART" id="SM00535">
    <property type="entry name" value="RIBOc"/>
    <property type="match status" value="1"/>
</dbReference>
<feature type="active site" evidence="4">
    <location>
        <position position="23"/>
    </location>
</feature>
<proteinExistence type="inferred from homology"/>
<accession>A0ABT0XP67</accession>
<gene>
    <name evidence="4" type="primary">mrnC</name>
    <name evidence="6" type="ORF">NDM98_21185</name>
</gene>
<name>A0ABT0XP67_9BACI</name>
<dbReference type="PIRSF" id="PIRSF005520">
    <property type="entry name" value="UCP005520"/>
    <property type="match status" value="1"/>
</dbReference>
<evidence type="ECO:0000256" key="2">
    <source>
        <dbReference type="ARBA" id="ARBA00022759"/>
    </source>
</evidence>
<comment type="similarity">
    <text evidence="4">Belongs to the MrnC RNase family.</text>
</comment>
<dbReference type="HAMAP" id="MF_01468">
    <property type="entry name" value="RNase_Mini_III"/>
    <property type="match status" value="1"/>
</dbReference>
<evidence type="ECO:0000259" key="5">
    <source>
        <dbReference type="SMART" id="SM00535"/>
    </source>
</evidence>
<comment type="function">
    <text evidence="4">Involved in correct processing of both the 5' and 3' ends of 23S rRNA precursor. Processes 30S rRNA precursor transcript even in absence of ribonuclease 3 (Rnc); Rnc processes 30S rRNA into smaller rRNA precursors.</text>
</comment>
<dbReference type="RefSeq" id="WP_251611505.1">
    <property type="nucleotide sequence ID" value="NZ_JAMQJY010000005.1"/>
</dbReference>
<reference evidence="6" key="1">
    <citation type="submission" date="2022-06" db="EMBL/GenBank/DDBJ databases">
        <title>Alkalicoccobacillus porphyridii sp. nov., isolated from a marine red alga, Porphyridium purpureum and reclassification of Shouchella plakortidis and Shouchella gibsonii as Alkalicoccobacillus plakortidis comb. nov. and Alkalicoccobacillus gibsonii comb. nov.</title>
        <authorList>
            <person name="Kim K.H."/>
            <person name="Lee J.K."/>
            <person name="Han D.M."/>
            <person name="Baek J.H."/>
            <person name="Jeon C.O."/>
        </authorList>
    </citation>
    <scope>NUCLEOTIDE SEQUENCE</scope>
    <source>
        <strain evidence="6">DSM 19153</strain>
    </source>
</reference>
<dbReference type="CDD" id="cd00593">
    <property type="entry name" value="RIBOc"/>
    <property type="match status" value="1"/>
</dbReference>
<comment type="subcellular location">
    <subcellularLocation>
        <location evidence="4">Cytoplasm</location>
    </subcellularLocation>
</comment>
<dbReference type="InterPro" id="IPR008226">
    <property type="entry name" value="Mini3_fam"/>
</dbReference>
<sequence>MKIIKPTTDLKQLNGLALAYMGDAVLDMYVRYYLLAKGKVKPHALHVEATQYVSAKAQAEMVHRLEENGVFTEQEMMVIKRGRNAKSGSVPKNTNVTTYRYSTGFEALLGYLYVSNESNRLDEIIQMALGEFENKQEGTEGGAQNHE</sequence>
<keyword evidence="4" id="KW-0694">RNA-binding</keyword>
<keyword evidence="1 4" id="KW-0540">Nuclease</keyword>
<dbReference type="Proteomes" id="UP001203665">
    <property type="component" value="Unassembled WGS sequence"/>
</dbReference>
<comment type="cofactor">
    <cofactor evidence="4">
        <name>Mg(2+)</name>
        <dbReference type="ChEBI" id="CHEBI:18420"/>
    </cofactor>
</comment>